<sequence length="331" mass="38772">MPELKRWLYSTRRLRRKLLNIKRKKKSLKSELEKVKAKEKEVMERMEEDAKDLEKMASKQNLLHQKIDECTKKIRDLGSLPSEAFDKYQNLATKQLFKKLEGANMELKKYSHVNKKALDQFISFSEQKEKLVMRKDELDRGYDKIKELMNVLEHRKYEAIQFTFKQVSRYFSEVFKKLAPQGHAQLVMKNNKDDESEQEEQGTVDNFSGVGIRVSFTGRNAEMREMNQLSGGQKSLVALALIFAIQKCDPAPFYLFDEIDQALDAQHRKAVADMIHELSKDAQFITTTFRPELLEHANKFYGVKFRNKVSHVECVSREEAYDFVEDDQTHG</sequence>
<feature type="domain" description="RecF/RecN/SMC N-terminal" evidence="2">
    <location>
        <begin position="28"/>
        <end position="310"/>
    </location>
</feature>
<dbReference type="Proteomes" id="UP001445076">
    <property type="component" value="Unassembled WGS sequence"/>
</dbReference>
<organism evidence="3 4">
    <name type="scientific">Cherax quadricarinatus</name>
    <name type="common">Australian red claw crayfish</name>
    <dbReference type="NCBI Taxonomy" id="27406"/>
    <lineage>
        <taxon>Eukaryota</taxon>
        <taxon>Metazoa</taxon>
        <taxon>Ecdysozoa</taxon>
        <taxon>Arthropoda</taxon>
        <taxon>Crustacea</taxon>
        <taxon>Multicrustacea</taxon>
        <taxon>Malacostraca</taxon>
        <taxon>Eumalacostraca</taxon>
        <taxon>Eucarida</taxon>
        <taxon>Decapoda</taxon>
        <taxon>Pleocyemata</taxon>
        <taxon>Astacidea</taxon>
        <taxon>Parastacoidea</taxon>
        <taxon>Parastacidae</taxon>
        <taxon>Cherax</taxon>
    </lineage>
</organism>
<gene>
    <name evidence="3" type="ORF">OTU49_002582</name>
</gene>
<proteinExistence type="predicted"/>
<comment type="caution">
    <text evidence="3">The sequence shown here is derived from an EMBL/GenBank/DDBJ whole genome shotgun (WGS) entry which is preliminary data.</text>
</comment>
<reference evidence="3" key="2">
    <citation type="submission" date="2024-01" db="EMBL/GenBank/DDBJ databases">
        <authorList>
            <person name="He J."/>
            <person name="Wang M."/>
            <person name="Zheng J."/>
            <person name="Liu Z."/>
        </authorList>
    </citation>
    <scope>NUCLEOTIDE SEQUENCE</scope>
    <source>
        <strain evidence="3">ZL_2023a</strain>
        <tissue evidence="3">Muscle</tissue>
    </source>
</reference>
<evidence type="ECO:0000313" key="4">
    <source>
        <dbReference type="Proteomes" id="UP001445076"/>
    </source>
</evidence>
<dbReference type="InterPro" id="IPR003395">
    <property type="entry name" value="RecF/RecN/SMC_N"/>
</dbReference>
<dbReference type="FunFam" id="3.40.50.300:FF:000370">
    <property type="entry name" value="Structural maintenance of chromosomes 3"/>
    <property type="match status" value="1"/>
</dbReference>
<protein>
    <recommendedName>
        <fullName evidence="2">RecF/RecN/SMC N-terminal domain-containing protein</fullName>
    </recommendedName>
</protein>
<dbReference type="Gene3D" id="3.40.50.300">
    <property type="entry name" value="P-loop containing nucleotide triphosphate hydrolases"/>
    <property type="match status" value="1"/>
</dbReference>
<dbReference type="Pfam" id="PF02463">
    <property type="entry name" value="SMC_N"/>
    <property type="match status" value="1"/>
</dbReference>
<evidence type="ECO:0000256" key="1">
    <source>
        <dbReference type="SAM" id="Coils"/>
    </source>
</evidence>
<feature type="coiled-coil region" evidence="1">
    <location>
        <begin position="11"/>
        <end position="63"/>
    </location>
</feature>
<dbReference type="PANTHER" id="PTHR43977">
    <property type="entry name" value="STRUCTURAL MAINTENANCE OF CHROMOSOMES PROTEIN 3"/>
    <property type="match status" value="1"/>
</dbReference>
<keyword evidence="1" id="KW-0175">Coiled coil</keyword>
<dbReference type="SUPFAM" id="SSF52540">
    <property type="entry name" value="P-loop containing nucleoside triphosphate hydrolases"/>
    <property type="match status" value="1"/>
</dbReference>
<name>A0AAW0XPQ3_CHEQU</name>
<evidence type="ECO:0000313" key="3">
    <source>
        <dbReference type="EMBL" id="KAK8741261.1"/>
    </source>
</evidence>
<dbReference type="InterPro" id="IPR027417">
    <property type="entry name" value="P-loop_NTPase"/>
</dbReference>
<dbReference type="EMBL" id="JARKIK010000031">
    <property type="protein sequence ID" value="KAK8741261.1"/>
    <property type="molecule type" value="Genomic_DNA"/>
</dbReference>
<keyword evidence="4" id="KW-1185">Reference proteome</keyword>
<accession>A0AAW0XPQ3</accession>
<dbReference type="AlphaFoldDB" id="A0AAW0XPQ3"/>
<dbReference type="EMBL" id="JARKIK010000031">
    <property type="protein sequence ID" value="KAK8741263.1"/>
    <property type="molecule type" value="Genomic_DNA"/>
</dbReference>
<reference evidence="3 4" key="1">
    <citation type="journal article" date="2024" name="BMC Genomics">
        <title>Genome assembly of redclaw crayfish (Cherax quadricarinatus) provides insights into its immune adaptation and hypoxia tolerance.</title>
        <authorList>
            <person name="Liu Z."/>
            <person name="Zheng J."/>
            <person name="Li H."/>
            <person name="Fang K."/>
            <person name="Wang S."/>
            <person name="He J."/>
            <person name="Zhou D."/>
            <person name="Weng S."/>
            <person name="Chi M."/>
            <person name="Gu Z."/>
            <person name="He J."/>
            <person name="Li F."/>
            <person name="Wang M."/>
        </authorList>
    </citation>
    <scope>NUCLEOTIDE SEQUENCE [LARGE SCALE GENOMIC DNA]</scope>
    <source>
        <strain evidence="3">ZL_2023a</strain>
    </source>
</reference>
<evidence type="ECO:0000259" key="2">
    <source>
        <dbReference type="Pfam" id="PF02463"/>
    </source>
</evidence>